<keyword evidence="2" id="KW-1185">Reference proteome</keyword>
<sequence>MSVWAHMGRQHGHVSPFSLICCQG</sequence>
<dbReference type="EMBL" id="KN433740">
    <property type="protein sequence ID" value="KHG25771.1"/>
    <property type="molecule type" value="Genomic_DNA"/>
</dbReference>
<protein>
    <submittedName>
        <fullName evidence="1">Uncharacterized protein</fullName>
    </submittedName>
</protein>
<evidence type="ECO:0000313" key="2">
    <source>
        <dbReference type="Proteomes" id="UP000032142"/>
    </source>
</evidence>
<evidence type="ECO:0000313" key="1">
    <source>
        <dbReference type="EMBL" id="KHG25771.1"/>
    </source>
</evidence>
<name>A0A0B0PQT0_GOSAR</name>
<reference evidence="2" key="1">
    <citation type="submission" date="2014-09" db="EMBL/GenBank/DDBJ databases">
        <authorList>
            <person name="Mudge J."/>
            <person name="Ramaraj T."/>
            <person name="Lindquist I.E."/>
            <person name="Bharti A.K."/>
            <person name="Sundararajan A."/>
            <person name="Cameron C.T."/>
            <person name="Woodward J.E."/>
            <person name="May G.D."/>
            <person name="Brubaker C."/>
            <person name="Broadhvest J."/>
            <person name="Wilkins T.A."/>
        </authorList>
    </citation>
    <scope>NUCLEOTIDE SEQUENCE</scope>
    <source>
        <strain evidence="2">cv. AKA8401</strain>
    </source>
</reference>
<organism evidence="1 2">
    <name type="scientific">Gossypium arboreum</name>
    <name type="common">Tree cotton</name>
    <name type="synonym">Gossypium nanking</name>
    <dbReference type="NCBI Taxonomy" id="29729"/>
    <lineage>
        <taxon>Eukaryota</taxon>
        <taxon>Viridiplantae</taxon>
        <taxon>Streptophyta</taxon>
        <taxon>Embryophyta</taxon>
        <taxon>Tracheophyta</taxon>
        <taxon>Spermatophyta</taxon>
        <taxon>Magnoliopsida</taxon>
        <taxon>eudicotyledons</taxon>
        <taxon>Gunneridae</taxon>
        <taxon>Pentapetalae</taxon>
        <taxon>rosids</taxon>
        <taxon>malvids</taxon>
        <taxon>Malvales</taxon>
        <taxon>Malvaceae</taxon>
        <taxon>Malvoideae</taxon>
        <taxon>Gossypium</taxon>
    </lineage>
</organism>
<accession>A0A0B0PQT0</accession>
<gene>
    <name evidence="1" type="ORF">F383_03515</name>
</gene>
<dbReference type="Proteomes" id="UP000032142">
    <property type="component" value="Unassembled WGS sequence"/>
</dbReference>
<dbReference type="AlphaFoldDB" id="A0A0B0PQT0"/>
<proteinExistence type="predicted"/>